<evidence type="ECO:0000313" key="7">
    <source>
        <dbReference type="Proteomes" id="UP000604825"/>
    </source>
</evidence>
<dbReference type="GO" id="GO:0000145">
    <property type="term" value="C:exocyst"/>
    <property type="evidence" value="ECO:0007669"/>
    <property type="project" value="InterPro"/>
</dbReference>
<reference evidence="6" key="1">
    <citation type="submission" date="2020-10" db="EMBL/GenBank/DDBJ databases">
        <authorList>
            <person name="Han B."/>
            <person name="Lu T."/>
            <person name="Zhao Q."/>
            <person name="Huang X."/>
            <person name="Zhao Y."/>
        </authorList>
    </citation>
    <scope>NUCLEOTIDE SEQUENCE</scope>
</reference>
<evidence type="ECO:0000259" key="5">
    <source>
        <dbReference type="Pfam" id="PF03081"/>
    </source>
</evidence>
<evidence type="ECO:0000256" key="4">
    <source>
        <dbReference type="SAM" id="MobiDB-lite"/>
    </source>
</evidence>
<dbReference type="InterPro" id="IPR004140">
    <property type="entry name" value="Exo70"/>
</dbReference>
<dbReference type="GO" id="GO:0005546">
    <property type="term" value="F:phosphatidylinositol-4,5-bisphosphate binding"/>
    <property type="evidence" value="ECO:0007669"/>
    <property type="project" value="InterPro"/>
</dbReference>
<dbReference type="AlphaFoldDB" id="A0A811QGG8"/>
<dbReference type="Proteomes" id="UP000604825">
    <property type="component" value="Unassembled WGS sequence"/>
</dbReference>
<dbReference type="PANTHER" id="PTHR12542">
    <property type="entry name" value="EXOCYST COMPLEX PROTEIN EXO70"/>
    <property type="match status" value="1"/>
</dbReference>
<proteinExistence type="inferred from homology"/>
<comment type="similarity">
    <text evidence="1 3">Belongs to the EXO70 family.</text>
</comment>
<comment type="caution">
    <text evidence="6">The sequence shown here is derived from an EMBL/GenBank/DDBJ whole genome shotgun (WGS) entry which is preliminary data.</text>
</comment>
<keyword evidence="3" id="KW-0268">Exocytosis</keyword>
<accession>A0A811QGG8</accession>
<organism evidence="6 7">
    <name type="scientific">Miscanthus lutarioriparius</name>
    <dbReference type="NCBI Taxonomy" id="422564"/>
    <lineage>
        <taxon>Eukaryota</taxon>
        <taxon>Viridiplantae</taxon>
        <taxon>Streptophyta</taxon>
        <taxon>Embryophyta</taxon>
        <taxon>Tracheophyta</taxon>
        <taxon>Spermatophyta</taxon>
        <taxon>Magnoliopsida</taxon>
        <taxon>Liliopsida</taxon>
        <taxon>Poales</taxon>
        <taxon>Poaceae</taxon>
        <taxon>PACMAD clade</taxon>
        <taxon>Panicoideae</taxon>
        <taxon>Andropogonodae</taxon>
        <taxon>Andropogoneae</taxon>
        <taxon>Saccharinae</taxon>
        <taxon>Miscanthus</taxon>
    </lineage>
</organism>
<dbReference type="GO" id="GO:0015031">
    <property type="term" value="P:protein transport"/>
    <property type="evidence" value="ECO:0007669"/>
    <property type="project" value="UniProtKB-KW"/>
</dbReference>
<dbReference type="Gene3D" id="1.20.1280.170">
    <property type="entry name" value="Exocyst complex component Exo70"/>
    <property type="match status" value="1"/>
</dbReference>
<protein>
    <recommendedName>
        <fullName evidence="3">Exocyst subunit Exo70 family protein</fullName>
    </recommendedName>
</protein>
<keyword evidence="3" id="KW-0653">Protein transport</keyword>
<evidence type="ECO:0000256" key="2">
    <source>
        <dbReference type="ARBA" id="ARBA00022448"/>
    </source>
</evidence>
<dbReference type="InterPro" id="IPR046364">
    <property type="entry name" value="Exo70_C"/>
</dbReference>
<feature type="region of interest" description="Disordered" evidence="4">
    <location>
        <begin position="193"/>
        <end position="214"/>
    </location>
</feature>
<keyword evidence="2 3" id="KW-0813">Transport</keyword>
<dbReference type="InterPro" id="IPR016159">
    <property type="entry name" value="Cullin_repeat-like_dom_sf"/>
</dbReference>
<dbReference type="OrthoDB" id="1922221at2759"/>
<evidence type="ECO:0000313" key="6">
    <source>
        <dbReference type="EMBL" id="CAD6258103.1"/>
    </source>
</evidence>
<feature type="domain" description="Exocyst complex subunit Exo70 C-terminal" evidence="5">
    <location>
        <begin position="301"/>
        <end position="694"/>
    </location>
</feature>
<evidence type="ECO:0000256" key="3">
    <source>
        <dbReference type="RuleBase" id="RU365026"/>
    </source>
</evidence>
<comment type="function">
    <text evidence="3">Component of the exocyst complex.</text>
</comment>
<feature type="region of interest" description="Disordered" evidence="4">
    <location>
        <begin position="395"/>
        <end position="420"/>
    </location>
</feature>
<dbReference type="PANTHER" id="PTHR12542:SF127">
    <property type="entry name" value="EXOCYST COMPLEX COMPONENT EXO70C1"/>
    <property type="match status" value="1"/>
</dbReference>
<keyword evidence="7" id="KW-1185">Reference proteome</keyword>
<evidence type="ECO:0000256" key="1">
    <source>
        <dbReference type="ARBA" id="ARBA00006756"/>
    </source>
</evidence>
<gene>
    <name evidence="6" type="ORF">NCGR_LOCUS41586</name>
</gene>
<dbReference type="Pfam" id="PF03081">
    <property type="entry name" value="Exo70_C"/>
    <property type="match status" value="1"/>
</dbReference>
<sequence length="708" mass="76823">MDRIPVASLKSSSFSAATSREEKLARNLSLGPIKLNEHIKEAQKEKAAALDNAGEAGADAVPEEAAETDLAALSAEIDAFLAAPRDGDALPAVSEVTLDRFASAVEQEIAQSEGTDNKWAPNEAGDKPPLLAAIKRLAALASALTTDNTAPGGATTYTIGVHRVTGVLHRAMTFVEDEFHGMLEDPRVAKVAPQAADTGSATGRSMKRPPSFGQGAELDRCIVPTAFGDASPPFPPETVGRLRAMAEAMFAAGCETECTQVFLVARRNALDASLQSLGYETASIDDVVKMPWEALESEIATWIKAFRHTVEVDLPGQRDLCARVFAAGGQQRCLGRDIFADLAHCAMLHLLNFTEAVVLTKRAAEKLFKVLDMYEAVRDAVPLVDAFLVPPAADDGEGEGAGAGGPGATADEDDGDSGSASTALVDLKHELVSVRTRLSESAAAIFCDLESSIRADAGKQPVPGGAVHPLTRYLMNYLKFACEYKKTLEQVFQEYRRPDDDDDAEHGGGGGGDPFAAQLMEVMELLHGNLEAKSRLYKDPSLSSIFLMNNGRYMLQKIRGSPEINAVVGEAWSRKRSTDLRQYHKNYQRETWSRVLNLLRDDGVITVKGHVQKQVLKDRFKQFNAAMDEIQRTQGSWVVSDEQLQSELRVSIAAVIVPAYRSFLGRFLQHFTAGRQTEKYVKLSGEDLEAIIEELFDGNAVSMPRRRT</sequence>
<dbReference type="GO" id="GO:0006887">
    <property type="term" value="P:exocytosis"/>
    <property type="evidence" value="ECO:0007669"/>
    <property type="project" value="UniProtKB-KW"/>
</dbReference>
<name>A0A811QGG8_9POAL</name>
<dbReference type="SUPFAM" id="SSF74788">
    <property type="entry name" value="Cullin repeat-like"/>
    <property type="match status" value="1"/>
</dbReference>
<dbReference type="EMBL" id="CAJGYO010000010">
    <property type="protein sequence ID" value="CAD6258103.1"/>
    <property type="molecule type" value="Genomic_DNA"/>
</dbReference>